<sequence>MRCPLEADRRVVKEVVITWCSPQNDGVGDKS</sequence>
<evidence type="ECO:0000313" key="1">
    <source>
        <dbReference type="EMBL" id="KAF7828637.1"/>
    </source>
</evidence>
<name>A0A834WMP9_9FABA</name>
<proteinExistence type="predicted"/>
<protein>
    <submittedName>
        <fullName evidence="1">Uncharacterized protein</fullName>
    </submittedName>
</protein>
<comment type="caution">
    <text evidence="1">The sequence shown here is derived from an EMBL/GenBank/DDBJ whole genome shotgun (WGS) entry which is preliminary data.</text>
</comment>
<evidence type="ECO:0000313" key="2">
    <source>
        <dbReference type="Proteomes" id="UP000634136"/>
    </source>
</evidence>
<reference evidence="1" key="1">
    <citation type="submission" date="2020-09" db="EMBL/GenBank/DDBJ databases">
        <title>Genome-Enabled Discovery of Anthraquinone Biosynthesis in Senna tora.</title>
        <authorList>
            <person name="Kang S.-H."/>
            <person name="Pandey R.P."/>
            <person name="Lee C.-M."/>
            <person name="Sim J.-S."/>
            <person name="Jeong J.-T."/>
            <person name="Choi B.-S."/>
            <person name="Jung M."/>
            <person name="Ginzburg D."/>
            <person name="Zhao K."/>
            <person name="Won S.Y."/>
            <person name="Oh T.-J."/>
            <person name="Yu Y."/>
            <person name="Kim N.-H."/>
            <person name="Lee O.R."/>
            <person name="Lee T.-H."/>
            <person name="Bashyal P."/>
            <person name="Kim T.-S."/>
            <person name="Lee W.-H."/>
            <person name="Kawkins C."/>
            <person name="Kim C.-K."/>
            <person name="Kim J.S."/>
            <person name="Ahn B.O."/>
            <person name="Rhee S.Y."/>
            <person name="Sohng J.K."/>
        </authorList>
    </citation>
    <scope>NUCLEOTIDE SEQUENCE</scope>
    <source>
        <tissue evidence="1">Leaf</tissue>
    </source>
</reference>
<dbReference type="Proteomes" id="UP000634136">
    <property type="component" value="Unassembled WGS sequence"/>
</dbReference>
<gene>
    <name evidence="1" type="ORF">G2W53_019801</name>
</gene>
<dbReference type="AlphaFoldDB" id="A0A834WMP9"/>
<organism evidence="1 2">
    <name type="scientific">Senna tora</name>
    <dbReference type="NCBI Taxonomy" id="362788"/>
    <lineage>
        <taxon>Eukaryota</taxon>
        <taxon>Viridiplantae</taxon>
        <taxon>Streptophyta</taxon>
        <taxon>Embryophyta</taxon>
        <taxon>Tracheophyta</taxon>
        <taxon>Spermatophyta</taxon>
        <taxon>Magnoliopsida</taxon>
        <taxon>eudicotyledons</taxon>
        <taxon>Gunneridae</taxon>
        <taxon>Pentapetalae</taxon>
        <taxon>rosids</taxon>
        <taxon>fabids</taxon>
        <taxon>Fabales</taxon>
        <taxon>Fabaceae</taxon>
        <taxon>Caesalpinioideae</taxon>
        <taxon>Cassia clade</taxon>
        <taxon>Senna</taxon>
    </lineage>
</organism>
<dbReference type="EMBL" id="JAAIUW010000006">
    <property type="protein sequence ID" value="KAF7828637.1"/>
    <property type="molecule type" value="Genomic_DNA"/>
</dbReference>
<keyword evidence="2" id="KW-1185">Reference proteome</keyword>
<accession>A0A834WMP9</accession>